<dbReference type="InterPro" id="IPR002315">
    <property type="entry name" value="tRNA-synt_gly"/>
</dbReference>
<dbReference type="NCBIfam" id="NF003211">
    <property type="entry name" value="PRK04173.1"/>
    <property type="match status" value="1"/>
</dbReference>
<keyword evidence="8" id="KW-0547">Nucleotide-binding</keyword>
<evidence type="ECO:0000256" key="14">
    <source>
        <dbReference type="ARBA" id="ARBA00058014"/>
    </source>
</evidence>
<dbReference type="Gene3D" id="3.30.930.10">
    <property type="entry name" value="Bira Bifunctional Protein, Domain 2"/>
    <property type="match status" value="1"/>
</dbReference>
<dbReference type="NCBIfam" id="TIGR00389">
    <property type="entry name" value="glyS_dimeric"/>
    <property type="match status" value="1"/>
</dbReference>
<dbReference type="PRINTS" id="PR01043">
    <property type="entry name" value="TRNASYNTHGLY"/>
</dbReference>
<evidence type="ECO:0000256" key="12">
    <source>
        <dbReference type="ARBA" id="ARBA00030057"/>
    </source>
</evidence>
<evidence type="ECO:0000313" key="17">
    <source>
        <dbReference type="Proteomes" id="UP001362899"/>
    </source>
</evidence>
<keyword evidence="10" id="KW-0648">Protein biosynthesis</keyword>
<keyword evidence="9" id="KW-0067">ATP-binding</keyword>
<evidence type="ECO:0000256" key="4">
    <source>
        <dbReference type="ARBA" id="ARBA00012829"/>
    </source>
</evidence>
<evidence type="ECO:0000256" key="7">
    <source>
        <dbReference type="ARBA" id="ARBA00022679"/>
    </source>
</evidence>
<dbReference type="SUPFAM" id="SSF52954">
    <property type="entry name" value="Class II aaRS ABD-related"/>
    <property type="match status" value="1"/>
</dbReference>
<dbReference type="FunFam" id="3.30.930.10:FF:000010">
    <property type="entry name" value="Glycyl-tRNA synthetase 1"/>
    <property type="match status" value="1"/>
</dbReference>
<dbReference type="FunFam" id="3.30.930.10:FF:000158">
    <property type="entry name" value="Glycyl-tRNA synthetase"/>
    <property type="match status" value="1"/>
</dbReference>
<keyword evidence="5" id="KW-0963">Cytoplasm</keyword>
<comment type="subcellular location">
    <subcellularLocation>
        <location evidence="1">Cytoplasm</location>
    </subcellularLocation>
</comment>
<evidence type="ECO:0000313" key="16">
    <source>
        <dbReference type="EMBL" id="GMM49877.1"/>
    </source>
</evidence>
<keyword evidence="7" id="KW-0808">Transferase</keyword>
<dbReference type="EMBL" id="BTGC01000003">
    <property type="protein sequence ID" value="GMM49877.1"/>
    <property type="molecule type" value="Genomic_DNA"/>
</dbReference>
<evidence type="ECO:0000256" key="10">
    <source>
        <dbReference type="ARBA" id="ARBA00022917"/>
    </source>
</evidence>
<evidence type="ECO:0000256" key="11">
    <source>
        <dbReference type="ARBA" id="ARBA00023146"/>
    </source>
</evidence>
<dbReference type="InterPro" id="IPR006195">
    <property type="entry name" value="aa-tRNA-synth_II"/>
</dbReference>
<dbReference type="InterPro" id="IPR002314">
    <property type="entry name" value="aa-tRNA-synt_IIb"/>
</dbReference>
<dbReference type="InterPro" id="IPR033731">
    <property type="entry name" value="GlyRS-like_core"/>
</dbReference>
<dbReference type="Pfam" id="PF00587">
    <property type="entry name" value="tRNA-synt_2b"/>
    <property type="match status" value="1"/>
</dbReference>
<evidence type="ECO:0000256" key="9">
    <source>
        <dbReference type="ARBA" id="ARBA00022840"/>
    </source>
</evidence>
<dbReference type="InterPro" id="IPR004154">
    <property type="entry name" value="Anticodon-bd"/>
</dbReference>
<proteinExistence type="inferred from homology"/>
<comment type="caution">
    <text evidence="16">The sequence shown here is derived from an EMBL/GenBank/DDBJ whole genome shotgun (WGS) entry which is preliminary data.</text>
</comment>
<gene>
    <name evidence="16" type="ORF">DASB73_008350</name>
</gene>
<organism evidence="16 17">
    <name type="scientific">Starmerella bacillaris</name>
    <name type="common">Yeast</name>
    <name type="synonym">Candida zemplinina</name>
    <dbReference type="NCBI Taxonomy" id="1247836"/>
    <lineage>
        <taxon>Eukaryota</taxon>
        <taxon>Fungi</taxon>
        <taxon>Dikarya</taxon>
        <taxon>Ascomycota</taxon>
        <taxon>Saccharomycotina</taxon>
        <taxon>Dipodascomycetes</taxon>
        <taxon>Dipodascales</taxon>
        <taxon>Trichomonascaceae</taxon>
        <taxon>Starmerella</taxon>
    </lineage>
</organism>
<evidence type="ECO:0000256" key="5">
    <source>
        <dbReference type="ARBA" id="ARBA00022490"/>
    </source>
</evidence>
<evidence type="ECO:0000256" key="1">
    <source>
        <dbReference type="ARBA" id="ARBA00004496"/>
    </source>
</evidence>
<reference evidence="16 17" key="1">
    <citation type="journal article" date="2023" name="Elife">
        <title>Identification of key yeast species and microbe-microbe interactions impacting larval growth of Drosophila in the wild.</title>
        <authorList>
            <person name="Mure A."/>
            <person name="Sugiura Y."/>
            <person name="Maeda R."/>
            <person name="Honda K."/>
            <person name="Sakurai N."/>
            <person name="Takahashi Y."/>
            <person name="Watada M."/>
            <person name="Katoh T."/>
            <person name="Gotoh A."/>
            <person name="Gotoh Y."/>
            <person name="Taniguchi I."/>
            <person name="Nakamura K."/>
            <person name="Hayashi T."/>
            <person name="Katayama T."/>
            <person name="Uemura T."/>
            <person name="Hattori Y."/>
        </authorList>
    </citation>
    <scope>NUCLEOTIDE SEQUENCE [LARGE SCALE GENOMIC DNA]</scope>
    <source>
        <strain evidence="16 17">SB-73</strain>
    </source>
</reference>
<dbReference type="GO" id="GO:0004820">
    <property type="term" value="F:glycine-tRNA ligase activity"/>
    <property type="evidence" value="ECO:0007669"/>
    <property type="project" value="UniProtKB-EC"/>
</dbReference>
<dbReference type="PROSITE" id="PS50862">
    <property type="entry name" value="AA_TRNA_LIGASE_II"/>
    <property type="match status" value="1"/>
</dbReference>
<dbReference type="SUPFAM" id="SSF55681">
    <property type="entry name" value="Class II aaRS and biotin synthetases"/>
    <property type="match status" value="1"/>
</dbReference>
<dbReference type="GO" id="GO:0070150">
    <property type="term" value="P:mitochondrial glycyl-tRNA aminoacylation"/>
    <property type="evidence" value="ECO:0007669"/>
    <property type="project" value="TreeGrafter"/>
</dbReference>
<dbReference type="GO" id="GO:0016740">
    <property type="term" value="F:transferase activity"/>
    <property type="evidence" value="ECO:0007669"/>
    <property type="project" value="UniProtKB-KW"/>
</dbReference>
<dbReference type="PANTHER" id="PTHR10745">
    <property type="entry name" value="GLYCYL-TRNA SYNTHETASE/DNA POLYMERASE SUBUNIT GAMMA-2"/>
    <property type="match status" value="1"/>
</dbReference>
<dbReference type="FunFam" id="3.40.50.800:FF:000004">
    <property type="entry name" value="Glycine--tRNA ligase 2"/>
    <property type="match status" value="1"/>
</dbReference>
<keyword evidence="6 16" id="KW-0436">Ligase</keyword>
<dbReference type="Gene3D" id="3.30.720.200">
    <property type="match status" value="1"/>
</dbReference>
<evidence type="ECO:0000256" key="2">
    <source>
        <dbReference type="ARBA" id="ARBA00008226"/>
    </source>
</evidence>
<accession>A0AAV5RF80</accession>
<feature type="domain" description="Aminoacyl-transfer RNA synthetases class-II family profile" evidence="15">
    <location>
        <begin position="174"/>
        <end position="531"/>
    </location>
</feature>
<dbReference type="PANTHER" id="PTHR10745:SF0">
    <property type="entry name" value="GLYCINE--TRNA LIGASE"/>
    <property type="match status" value="1"/>
</dbReference>
<evidence type="ECO:0000256" key="8">
    <source>
        <dbReference type="ARBA" id="ARBA00022741"/>
    </source>
</evidence>
<evidence type="ECO:0000259" key="15">
    <source>
        <dbReference type="PROSITE" id="PS50862"/>
    </source>
</evidence>
<name>A0AAV5RF80_STABA</name>
<keyword evidence="11" id="KW-0030">Aminoacyl-tRNA synthetase</keyword>
<protein>
    <recommendedName>
        <fullName evidence="4">glycine--tRNA ligase</fullName>
        <ecNumber evidence="4">6.1.1.14</ecNumber>
    </recommendedName>
    <alternativeName>
        <fullName evidence="12">Diadenosine tetraphosphate synthetase</fullName>
    </alternativeName>
</protein>
<dbReference type="InterPro" id="IPR027031">
    <property type="entry name" value="Gly-tRNA_synthase/POLG2"/>
</dbReference>
<evidence type="ECO:0000256" key="13">
    <source>
        <dbReference type="ARBA" id="ARBA00051967"/>
    </source>
</evidence>
<evidence type="ECO:0000256" key="3">
    <source>
        <dbReference type="ARBA" id="ARBA00011738"/>
    </source>
</evidence>
<dbReference type="CDD" id="cd00858">
    <property type="entry name" value="GlyRS_anticodon"/>
    <property type="match status" value="1"/>
</dbReference>
<dbReference type="Proteomes" id="UP001362899">
    <property type="component" value="Unassembled WGS sequence"/>
</dbReference>
<dbReference type="AlphaFoldDB" id="A0AAV5RF80"/>
<dbReference type="Gene3D" id="3.30.40.230">
    <property type="match status" value="1"/>
</dbReference>
<dbReference type="InterPro" id="IPR036621">
    <property type="entry name" value="Anticodon-bd_dom_sf"/>
</dbReference>
<keyword evidence="17" id="KW-1185">Reference proteome</keyword>
<dbReference type="Pfam" id="PF03129">
    <property type="entry name" value="HGTP_anticodon"/>
    <property type="match status" value="1"/>
</dbReference>
<sequence length="652" mass="73610">MSTRPTEQEFIRDEFDSVLRGRFFYAPSFDIYGGVSGLYDYGPALCSLQANVVDAWKKHFILEEDMLEVDCTALTPAEVLKTSGHVDKFSDWMCKDPQTGEIFRADHLVEEVLEARLKGDKEARGIAHLSLEEENEDKKKRKKKVKEIKAIKLEDHVVTEIEEILAKIDNYGGKELGEIIEKYQITNPATNGKLEPPCEFNLMFETQIGPSGNLKGYLRPETAQGHFLNFNKLLDCNNSRMPFASASIGKSFRNEISPRAGLLRVREFLMAEIEHYVDPDNKKHHRFDEVADVVITALPKNVQEQGSTQTQQISIGEAVKIGMIENETLGYFIGRIALFMKRIGINEKRMRFRQHMGNEMAHYASDCWDCELHTSYGWIECVGCADRSAYDLSVHSARTGEKLVVRENLETPVTVEAWEVDIDKKKFGPKFRKDAGKVTKFLESKTQCELESLSKELANGEIVATIDGAEFHIDNSLVKIAKVKRTEHIREYTPNVIEPSFGVGRCLYALLEHSFWTRPEDTGRKVLSFLPTIAPTKVLVVPLSSNSQFVPLTKSLTRQLRSAGISAKVDDSSATIGRRYARNDEMGTPFGLTIDFQTISDNTITLRDRDSTLQKRGAIPDVIQSLLAMTNGATWEEATTKLANFESQEIEQ</sequence>
<comment type="similarity">
    <text evidence="2">Belongs to the class-II aminoacyl-tRNA synthetase family.</text>
</comment>
<comment type="subunit">
    <text evidence="3">Homodimer.</text>
</comment>
<dbReference type="EC" id="6.1.1.14" evidence="4"/>
<dbReference type="GO" id="GO:0005739">
    <property type="term" value="C:mitochondrion"/>
    <property type="evidence" value="ECO:0007669"/>
    <property type="project" value="TreeGrafter"/>
</dbReference>
<dbReference type="InterPro" id="IPR045864">
    <property type="entry name" value="aa-tRNA-synth_II/BPL/LPL"/>
</dbReference>
<dbReference type="GO" id="GO:0005524">
    <property type="term" value="F:ATP binding"/>
    <property type="evidence" value="ECO:0007669"/>
    <property type="project" value="UniProtKB-KW"/>
</dbReference>
<dbReference type="FunFam" id="3.30.40.230:FF:000002">
    <property type="entry name" value="Glycyl-tRNA synthetase 1"/>
    <property type="match status" value="1"/>
</dbReference>
<dbReference type="FunFam" id="3.30.720.200:FF:000001">
    <property type="entry name" value="Glycine--tRNA ligase 2"/>
    <property type="match status" value="1"/>
</dbReference>
<comment type="catalytic activity">
    <reaction evidence="13">
        <text>2 ATP + H(+) = P(1),P(4)-bis(5'-adenosyl) tetraphosphate + diphosphate</text>
        <dbReference type="Rhea" id="RHEA:34935"/>
        <dbReference type="ChEBI" id="CHEBI:15378"/>
        <dbReference type="ChEBI" id="CHEBI:30616"/>
        <dbReference type="ChEBI" id="CHEBI:33019"/>
        <dbReference type="ChEBI" id="CHEBI:58141"/>
    </reaction>
</comment>
<evidence type="ECO:0000256" key="6">
    <source>
        <dbReference type="ARBA" id="ARBA00022598"/>
    </source>
</evidence>
<comment type="function">
    <text evidence="14">Catalyzes the ATP-dependent ligation of glycine to the 3'-end of its cognate tRNA, via the formation of an aminoacyl-adenylate intermediate (Gly-AMP). Also produces diadenosine tetraphosphate (Ap4A), a universal pleiotropic signaling molecule needed for cell regulation pathways, by direct condensation of 2 ATPs. Thereby, may play a special role in Ap4A homeostasis.</text>
</comment>
<dbReference type="Gene3D" id="3.40.50.800">
    <property type="entry name" value="Anticodon-binding domain"/>
    <property type="match status" value="1"/>
</dbReference>
<dbReference type="CDD" id="cd00774">
    <property type="entry name" value="GlyRS-like_core"/>
    <property type="match status" value="1"/>
</dbReference>